<feature type="region of interest" description="Disordered" evidence="1">
    <location>
        <begin position="545"/>
        <end position="597"/>
    </location>
</feature>
<feature type="compositionally biased region" description="Basic and acidic residues" evidence="1">
    <location>
        <begin position="567"/>
        <end position="576"/>
    </location>
</feature>
<dbReference type="AlphaFoldDB" id="M0E047"/>
<accession>M0E047</accession>
<keyword evidence="3" id="KW-0645">Protease</keyword>
<dbReference type="PATRIC" id="fig|1227484.4.peg.1331"/>
<dbReference type="GO" id="GO:0004181">
    <property type="term" value="F:metallocarboxypeptidase activity"/>
    <property type="evidence" value="ECO:0007669"/>
    <property type="project" value="InterPro"/>
</dbReference>
<organism evidence="3 4">
    <name type="scientific">Halorubrum saccharovorum DSM 1137</name>
    <dbReference type="NCBI Taxonomy" id="1227484"/>
    <lineage>
        <taxon>Archaea</taxon>
        <taxon>Methanobacteriati</taxon>
        <taxon>Methanobacteriota</taxon>
        <taxon>Stenosarchaea group</taxon>
        <taxon>Halobacteria</taxon>
        <taxon>Halobacteriales</taxon>
        <taxon>Haloferacaceae</taxon>
        <taxon>Halorubrum</taxon>
    </lineage>
</organism>
<dbReference type="Pfam" id="PF00246">
    <property type="entry name" value="Peptidase_M14"/>
    <property type="match status" value="1"/>
</dbReference>
<keyword evidence="4" id="KW-1185">Reference proteome</keyword>
<gene>
    <name evidence="3" type="ORF">C471_06513</name>
</gene>
<keyword evidence="3" id="KW-0121">Carboxypeptidase</keyword>
<dbReference type="EMBL" id="AOJE01000020">
    <property type="protein sequence ID" value="ELZ41126.1"/>
    <property type="molecule type" value="Genomic_DNA"/>
</dbReference>
<evidence type="ECO:0000259" key="2">
    <source>
        <dbReference type="Pfam" id="PF00246"/>
    </source>
</evidence>
<comment type="caution">
    <text evidence="3">The sequence shown here is derived from an EMBL/GenBank/DDBJ whole genome shotgun (WGS) entry which is preliminary data.</text>
</comment>
<reference evidence="3 4" key="1">
    <citation type="journal article" date="2014" name="PLoS Genet.">
        <title>Phylogenetically driven sequencing of extremely halophilic archaea reveals strategies for static and dynamic osmo-response.</title>
        <authorList>
            <person name="Becker E.A."/>
            <person name="Seitzer P.M."/>
            <person name="Tritt A."/>
            <person name="Larsen D."/>
            <person name="Krusor M."/>
            <person name="Yao A.I."/>
            <person name="Wu D."/>
            <person name="Madern D."/>
            <person name="Eisen J.A."/>
            <person name="Darling A.E."/>
            <person name="Facciotti M.T."/>
        </authorList>
    </citation>
    <scope>NUCLEOTIDE SEQUENCE [LARGE SCALE GENOMIC DNA]</scope>
    <source>
        <strain evidence="3 4">DSM 1137</strain>
    </source>
</reference>
<feature type="domain" description="Peptidase M14" evidence="2">
    <location>
        <begin position="174"/>
        <end position="326"/>
    </location>
</feature>
<dbReference type="SUPFAM" id="SSF53187">
    <property type="entry name" value="Zn-dependent exopeptidases"/>
    <property type="match status" value="1"/>
</dbReference>
<sequence>MALDEDRFDGEAVDRRTFLRVAAVTGAALSLPGAAAGQSEAQMAVTDDSMTDLAEFVVNSTPAEYEAALAIEFADGGSLDAFYDEFGDPDWDIDEDDRAPKAVTRDSPSPSAHANVTAQELAFAFDEIGGIDHVDFSPGANPFWRLDEPYADSVFPDVENARDFLSHPEVGQGLDHLAAEYPDMVRVHRIGQGPGWENFFTGDDSDPQDIYVAELTNDIQDEASFQEKDKAVFIVGIHGNERAGVEAGSRIIEDAVSGDADEFTDLLDDIVIVWVYVNPDGWTVRKPQFGPNPYESFFGSPHYGHYRGNASEVDTNRQYPTIGWANPAFWPADHGDAPDVRPGYDVGYDDVVPDALSTVGHLRGYDNVEYLCDYHMMGFADTMVLNLESNAAYEHDGTHNLDEVNKRIDAAMTDRWESPEAIAADTTRAGKDTIFGDPDDYVPDELLDYGSIYDSLGYNITGGLLGWAGQPEEFGGLGAVTVAPELAMRAWVNWRPYIERHLATTYRISMREFAEMCAADTDATVATGGQDTAYVTTSELTRKSADLSHTDESPGNGGGPGNGGAPGRERATEVQTRHGTVQPGPSGRADAPARSRTHSLAVRLSDSGTDEGVVKLINPGGQAVRTIDLGETDDRSFYVPRPAEGDWSIEFDGDGAVEADFVTVESEEEHPDPEEAFGYSQEEYVVNPMQFFADLEPNLESGSMEGVRVHDVQIGRLMRGNSGKRRYDKLVVSHDVGRDSDEYVAAIEEFVEAGGDLVLTDTGLYLLDRLDVGDAGALSAEDIQTIEVGIANLADRDFDHYLLDDIRPLQREMWKSPQIGYVPNENDQPATVIDDDAFTAAGGDIAGRMQGVEESSEGEEVVGDGVAAGSLGAGDAEISLLGSILPPANQRELHPFGMADYAVSFMGHTMICNALGFQQRRFYEGELVGTWGEVR</sequence>
<evidence type="ECO:0000313" key="3">
    <source>
        <dbReference type="EMBL" id="ELZ41126.1"/>
    </source>
</evidence>
<evidence type="ECO:0000313" key="4">
    <source>
        <dbReference type="Proteomes" id="UP000011514"/>
    </source>
</evidence>
<dbReference type="Gene3D" id="3.40.630.10">
    <property type="entry name" value="Zn peptidases"/>
    <property type="match status" value="1"/>
</dbReference>
<dbReference type="InterPro" id="IPR006311">
    <property type="entry name" value="TAT_signal"/>
</dbReference>
<proteinExistence type="predicted"/>
<feature type="region of interest" description="Disordered" evidence="1">
    <location>
        <begin position="93"/>
        <end position="114"/>
    </location>
</feature>
<dbReference type="Proteomes" id="UP000011514">
    <property type="component" value="Unassembled WGS sequence"/>
</dbReference>
<feature type="compositionally biased region" description="Gly residues" evidence="1">
    <location>
        <begin position="555"/>
        <end position="566"/>
    </location>
</feature>
<dbReference type="InterPro" id="IPR000834">
    <property type="entry name" value="Peptidase_M14"/>
</dbReference>
<dbReference type="eggNOG" id="arCOG11394">
    <property type="taxonomic scope" value="Archaea"/>
</dbReference>
<dbReference type="PROSITE" id="PS51318">
    <property type="entry name" value="TAT"/>
    <property type="match status" value="1"/>
</dbReference>
<evidence type="ECO:0000256" key="1">
    <source>
        <dbReference type="SAM" id="MobiDB-lite"/>
    </source>
</evidence>
<keyword evidence="3" id="KW-0378">Hydrolase</keyword>
<dbReference type="GO" id="GO:0008270">
    <property type="term" value="F:zinc ion binding"/>
    <property type="evidence" value="ECO:0007669"/>
    <property type="project" value="InterPro"/>
</dbReference>
<name>M0E047_9EURY</name>
<dbReference type="GO" id="GO:0006508">
    <property type="term" value="P:proteolysis"/>
    <property type="evidence" value="ECO:0007669"/>
    <property type="project" value="InterPro"/>
</dbReference>
<protein>
    <submittedName>
        <fullName evidence="3">Peptidase M14 carboxypeptidase A</fullName>
    </submittedName>
</protein>